<gene>
    <name evidence="5" type="ORF">CR205_07050</name>
</gene>
<dbReference type="RefSeq" id="WP_110518220.1">
    <property type="nucleotide sequence ID" value="NZ_PDOF01000001.1"/>
</dbReference>
<dbReference type="Proteomes" id="UP000248066">
    <property type="component" value="Unassembled WGS sequence"/>
</dbReference>
<dbReference type="Gene3D" id="3.30.450.40">
    <property type="match status" value="1"/>
</dbReference>
<dbReference type="PANTHER" id="PTHR33744:SF1">
    <property type="entry name" value="DNA-BINDING TRANSCRIPTIONAL ACTIVATOR ADER"/>
    <property type="match status" value="1"/>
</dbReference>
<comment type="caution">
    <text evidence="5">The sequence shown here is derived from an EMBL/GenBank/DDBJ whole genome shotgun (WGS) entry which is preliminary data.</text>
</comment>
<comment type="similarity">
    <text evidence="1">Belongs to the CdaR family.</text>
</comment>
<dbReference type="InterPro" id="IPR051448">
    <property type="entry name" value="CdaR-like_regulators"/>
</dbReference>
<name>A0A2W0HX72_9BACI</name>
<dbReference type="Pfam" id="PF17853">
    <property type="entry name" value="GGDEF_2"/>
    <property type="match status" value="1"/>
</dbReference>
<sequence length="549" mass="62795">MLTIKEALNLPVMARTKLIAGESGLNNPIKWVTTVEIIEDITRFQEGEFLITTGYGLGEDTVYRERLLTLIRKKKLAGMALYTGFYIEEVPYSVREAAEQTGLPLIEIPTSINFSAVTKAILEQLANRQIRLLEASLSIHKEMTKLALGNDGLQQVLEKLSKLTHSSMYVFDDMYHLSAHVSRHDDVNVQENTVYLRNEAFNLKEFMSASESNQDPFLRYTWHGFPSFLTTVMNGEFTYGYLLMIHEKNYPSEMDEVILEHVSTLIGIEFVKKHAIEEAKVRLQGELLEEILQKKDLDILNAKRRGLRLGFDLSGRQAVLFVKVTESSPVVKEQSDWGKQLYYVVSKQLQKAGVQFILLPKTDSLAALVDVNGETPAEQKKRLMDISKRINEHWSFHYSSPLTIGIGRAYEDMGLLSSSGKQAEHAVMYAGLLFTKTRIVHYDDLGFYHLLIHLQESGMAIEDYYRQYLGELTAGERHRTDLILTLETYLGQNCHIQQTASLLYVHRHTLKYRLGQIEKKTGMSFQRAEDRLNLHLAVMAYKFCHASRN</sequence>
<evidence type="ECO:0000259" key="4">
    <source>
        <dbReference type="Pfam" id="PF17853"/>
    </source>
</evidence>
<dbReference type="OrthoDB" id="142218at2"/>
<evidence type="ECO:0000259" key="2">
    <source>
        <dbReference type="Pfam" id="PF07905"/>
    </source>
</evidence>
<dbReference type="EMBL" id="PDOF01000001">
    <property type="protein sequence ID" value="PYZ98348.1"/>
    <property type="molecule type" value="Genomic_DNA"/>
</dbReference>
<organism evidence="5 6">
    <name type="scientific">Alteribacter lacisalsi</name>
    <dbReference type="NCBI Taxonomy" id="2045244"/>
    <lineage>
        <taxon>Bacteria</taxon>
        <taxon>Bacillati</taxon>
        <taxon>Bacillota</taxon>
        <taxon>Bacilli</taxon>
        <taxon>Bacillales</taxon>
        <taxon>Bacillaceae</taxon>
        <taxon>Alteribacter</taxon>
    </lineage>
</organism>
<dbReference type="InterPro" id="IPR029016">
    <property type="entry name" value="GAF-like_dom_sf"/>
</dbReference>
<evidence type="ECO:0000256" key="1">
    <source>
        <dbReference type="ARBA" id="ARBA00006754"/>
    </source>
</evidence>
<dbReference type="Pfam" id="PF13556">
    <property type="entry name" value="HTH_30"/>
    <property type="match status" value="1"/>
</dbReference>
<reference evidence="5 6" key="1">
    <citation type="submission" date="2017-10" db="EMBL/GenBank/DDBJ databases">
        <title>Bacillus sp. nov., a halophilic bacterium isolated from a Yangshapao Lake.</title>
        <authorList>
            <person name="Wang H."/>
        </authorList>
    </citation>
    <scope>NUCLEOTIDE SEQUENCE [LARGE SCALE GENOMIC DNA]</scope>
    <source>
        <strain evidence="5 6">YSP-3</strain>
    </source>
</reference>
<dbReference type="InterPro" id="IPR025736">
    <property type="entry name" value="PucR_C-HTH_dom"/>
</dbReference>
<feature type="domain" description="CdaR GGDEF-like" evidence="4">
    <location>
        <begin position="302"/>
        <end position="427"/>
    </location>
</feature>
<dbReference type="Gene3D" id="1.10.10.2840">
    <property type="entry name" value="PucR C-terminal helix-turn-helix domain"/>
    <property type="match status" value="1"/>
</dbReference>
<proteinExistence type="inferred from homology"/>
<feature type="domain" description="Purine catabolism PurC-like" evidence="2">
    <location>
        <begin position="7"/>
        <end position="125"/>
    </location>
</feature>
<accession>A0A2W0HX72</accession>
<dbReference type="AlphaFoldDB" id="A0A2W0HX72"/>
<feature type="domain" description="PucR C-terminal helix-turn-helix" evidence="3">
    <location>
        <begin position="482"/>
        <end position="539"/>
    </location>
</feature>
<dbReference type="PANTHER" id="PTHR33744">
    <property type="entry name" value="CARBOHYDRATE DIACID REGULATOR"/>
    <property type="match status" value="1"/>
</dbReference>
<protein>
    <recommendedName>
        <fullName evidence="7">PucR family transcriptional regulator</fullName>
    </recommendedName>
</protein>
<evidence type="ECO:0000313" key="5">
    <source>
        <dbReference type="EMBL" id="PYZ98348.1"/>
    </source>
</evidence>
<evidence type="ECO:0000259" key="3">
    <source>
        <dbReference type="Pfam" id="PF13556"/>
    </source>
</evidence>
<dbReference type="Pfam" id="PF07905">
    <property type="entry name" value="PucR"/>
    <property type="match status" value="1"/>
</dbReference>
<dbReference type="InterPro" id="IPR012914">
    <property type="entry name" value="PucR_dom"/>
</dbReference>
<evidence type="ECO:0000313" key="6">
    <source>
        <dbReference type="Proteomes" id="UP000248066"/>
    </source>
</evidence>
<dbReference type="InterPro" id="IPR041522">
    <property type="entry name" value="CdaR_GGDEF"/>
</dbReference>
<keyword evidence="6" id="KW-1185">Reference proteome</keyword>
<evidence type="ECO:0008006" key="7">
    <source>
        <dbReference type="Google" id="ProtNLM"/>
    </source>
</evidence>
<dbReference type="InterPro" id="IPR042070">
    <property type="entry name" value="PucR_C-HTH_sf"/>
</dbReference>